<dbReference type="RefSeq" id="WP_015881493.1">
    <property type="nucleotide sequence ID" value="NZ_CP109617.1"/>
</dbReference>
<feature type="transmembrane region" description="Helical" evidence="1">
    <location>
        <begin position="7"/>
        <end position="28"/>
    </location>
</feature>
<protein>
    <recommendedName>
        <fullName evidence="4">DUF5590 domain-containing protein</fullName>
    </recommendedName>
</protein>
<sequence length="161" mass="18083">MTRKAKWIVSLLAALIGVVLVFSVMYRFTIGHTENQKEKLVETAMARLAEESPDARVGQGELFNGTEAYVVFPEVDGKSIWFVPLDKKLEIEQREIGEVDATDVCSKSVEETGGQLVSCKIGFDERALIEVVTKADASYTYSYYTLQTGEFIRRVQLTDQM</sequence>
<accession>A0ABY8AW27</accession>
<evidence type="ECO:0000313" key="2">
    <source>
        <dbReference type="EMBL" id="WED54099.1"/>
    </source>
</evidence>
<evidence type="ECO:0000313" key="3">
    <source>
        <dbReference type="Proteomes" id="UP001219957"/>
    </source>
</evidence>
<keyword evidence="1" id="KW-0472">Membrane</keyword>
<gene>
    <name evidence="2" type="ORF">OE059_08530</name>
</gene>
<dbReference type="Proteomes" id="UP001219957">
    <property type="component" value="Chromosome"/>
</dbReference>
<reference evidence="2 3" key="1">
    <citation type="submission" date="2022-10" db="EMBL/GenBank/DDBJ databases">
        <title>Complete genome sequence of Exiguobacterium profundum TSS-3 isolated from an extremely saline-alkaline spring located in Ixtapa, Chiapas-Mexico.</title>
        <authorList>
            <person name="Rincon-Rosales R."/>
            <person name="Rogel M.A."/>
            <person name="Rincon-Molina C.I."/>
            <person name="Guerrero G."/>
            <person name="Manzano-Gomez L.A."/>
            <person name="Lopez-Lopez A."/>
            <person name="Rincon Molina F.A."/>
            <person name="Martinez-Romero E."/>
        </authorList>
    </citation>
    <scope>NUCLEOTIDE SEQUENCE [LARGE SCALE GENOMIC DNA]</scope>
    <source>
        <strain evidence="2 3">TSS-3</strain>
    </source>
</reference>
<evidence type="ECO:0008006" key="4">
    <source>
        <dbReference type="Google" id="ProtNLM"/>
    </source>
</evidence>
<evidence type="ECO:0000256" key="1">
    <source>
        <dbReference type="SAM" id="Phobius"/>
    </source>
</evidence>
<proteinExistence type="predicted"/>
<keyword evidence="1" id="KW-1133">Transmembrane helix</keyword>
<name>A0ABY8AW27_9BACL</name>
<organism evidence="2 3">
    <name type="scientific">Exiguobacterium profundum</name>
    <dbReference type="NCBI Taxonomy" id="307643"/>
    <lineage>
        <taxon>Bacteria</taxon>
        <taxon>Bacillati</taxon>
        <taxon>Bacillota</taxon>
        <taxon>Bacilli</taxon>
        <taxon>Bacillales</taxon>
        <taxon>Bacillales Family XII. Incertae Sedis</taxon>
        <taxon>Exiguobacterium</taxon>
    </lineage>
</organism>
<keyword evidence="3" id="KW-1185">Reference proteome</keyword>
<keyword evidence="1" id="KW-0812">Transmembrane</keyword>
<dbReference type="EMBL" id="CP109617">
    <property type="protein sequence ID" value="WED54099.1"/>
    <property type="molecule type" value="Genomic_DNA"/>
</dbReference>